<dbReference type="RefSeq" id="WP_386765074.1">
    <property type="nucleotide sequence ID" value="NZ_JBHSTI010000008.1"/>
</dbReference>
<protein>
    <recommendedName>
        <fullName evidence="3">Rubredoxin</fullName>
    </recommendedName>
</protein>
<gene>
    <name evidence="1" type="ORF">ACFQGU_06980</name>
</gene>
<evidence type="ECO:0000313" key="2">
    <source>
        <dbReference type="Proteomes" id="UP001596138"/>
    </source>
</evidence>
<dbReference type="EMBL" id="JBHSTI010000008">
    <property type="protein sequence ID" value="MFC6237616.1"/>
    <property type="molecule type" value="Genomic_DNA"/>
</dbReference>
<sequence length="97" mass="10975">MPTRADRPDVPTLCLVCGFDYDGFDDVLPWGPDGDSPTYNFCPCCGVEFGYGDFAIEGAKQWRAKWLAGGVEWFDPNERPVDWDVSVQLSRLPERVR</sequence>
<evidence type="ECO:0000313" key="1">
    <source>
        <dbReference type="EMBL" id="MFC6237616.1"/>
    </source>
</evidence>
<accession>A0ABW1SZC2</accession>
<reference evidence="2" key="1">
    <citation type="journal article" date="2019" name="Int. J. Syst. Evol. Microbiol.">
        <title>The Global Catalogue of Microorganisms (GCM) 10K type strain sequencing project: providing services to taxonomists for standard genome sequencing and annotation.</title>
        <authorList>
            <consortium name="The Broad Institute Genomics Platform"/>
            <consortium name="The Broad Institute Genome Sequencing Center for Infectious Disease"/>
            <person name="Wu L."/>
            <person name="Ma J."/>
        </authorList>
    </citation>
    <scope>NUCLEOTIDE SEQUENCE [LARGE SCALE GENOMIC DNA]</scope>
    <source>
        <strain evidence="2">CGMCC 4.7317</strain>
    </source>
</reference>
<dbReference type="Proteomes" id="UP001596138">
    <property type="component" value="Unassembled WGS sequence"/>
</dbReference>
<keyword evidence="2" id="KW-1185">Reference proteome</keyword>
<evidence type="ECO:0008006" key="3">
    <source>
        <dbReference type="Google" id="ProtNLM"/>
    </source>
</evidence>
<organism evidence="1 2">
    <name type="scientific">Longivirga aurantiaca</name>
    <dbReference type="NCBI Taxonomy" id="1837743"/>
    <lineage>
        <taxon>Bacteria</taxon>
        <taxon>Bacillati</taxon>
        <taxon>Actinomycetota</taxon>
        <taxon>Actinomycetes</taxon>
        <taxon>Sporichthyales</taxon>
        <taxon>Sporichthyaceae</taxon>
        <taxon>Longivirga</taxon>
    </lineage>
</organism>
<comment type="caution">
    <text evidence="1">The sequence shown here is derived from an EMBL/GenBank/DDBJ whole genome shotgun (WGS) entry which is preliminary data.</text>
</comment>
<name>A0ABW1SZC2_9ACTN</name>
<proteinExistence type="predicted"/>